<proteinExistence type="predicted"/>
<dbReference type="OrthoDB" id="9788260at2"/>
<evidence type="ECO:0000259" key="1">
    <source>
        <dbReference type="Pfam" id="PF12146"/>
    </source>
</evidence>
<feature type="domain" description="Serine aminopeptidase S33" evidence="1">
    <location>
        <begin position="55"/>
        <end position="312"/>
    </location>
</feature>
<dbReference type="GO" id="GO:0016691">
    <property type="term" value="F:chloride peroxidase activity"/>
    <property type="evidence" value="ECO:0007669"/>
    <property type="project" value="UniProtKB-EC"/>
</dbReference>
<dbReference type="InterPro" id="IPR051044">
    <property type="entry name" value="MAG_DAG_Lipase"/>
</dbReference>
<keyword evidence="2" id="KW-0575">Peroxidase</keyword>
<dbReference type="EMBL" id="CP045350">
    <property type="protein sequence ID" value="QFT27492.1"/>
    <property type="molecule type" value="Genomic_DNA"/>
</dbReference>
<sequence>MNKSSVTIQPSYTQELNFEQVINSDITQLWARREEGFIQSFDKTRLYWIKISSAHNNKAIVIVNGRIECVWKYQELFFDLFQQGYNIYSFDHRGQGLSERLIDDSQMGYVDDFEDYTHDLHHLVQHFSLERYKSLYLMGHSMGGNIVTRYLQTYPQHPFAAIALSAPMFGVNLPWHLQLVAIPFNQLMAVLSSQPKFAPGQLPYYPKPFDGNLLSQSHVRYQWFRALYEQKPELKIGGASHRWVWQGLMAAQKCHLMARHIKNPLLILQAGDDKVVSNCDQLKFYNKVIKNNHDCVLKVIENSRHEILFEKDEYRNQALDSILSFYRRY</sequence>
<evidence type="ECO:0000313" key="2">
    <source>
        <dbReference type="EMBL" id="QFT27492.1"/>
    </source>
</evidence>
<dbReference type="RefSeq" id="WP_152431487.1">
    <property type="nucleotide sequence ID" value="NZ_CBCSDK010000024.1"/>
</dbReference>
<dbReference type="Proteomes" id="UP000326936">
    <property type="component" value="Chromosome"/>
</dbReference>
<keyword evidence="3" id="KW-1185">Reference proteome</keyword>
<dbReference type="SUPFAM" id="SSF53474">
    <property type="entry name" value="alpha/beta-Hydrolases"/>
    <property type="match status" value="1"/>
</dbReference>
<dbReference type="PANTHER" id="PTHR11614">
    <property type="entry name" value="PHOSPHOLIPASE-RELATED"/>
    <property type="match status" value="1"/>
</dbReference>
<dbReference type="AlphaFoldDB" id="A0A5P9CP96"/>
<dbReference type="Gene3D" id="3.40.50.1820">
    <property type="entry name" value="alpha/beta hydrolase"/>
    <property type="match status" value="1"/>
</dbReference>
<dbReference type="EC" id="1.11.1.10" evidence="2"/>
<name>A0A5P9CP96_9VIBR</name>
<reference evidence="2 3" key="1">
    <citation type="submission" date="2019-10" db="EMBL/GenBank/DDBJ databases">
        <title>Complete genome sequence of Vibrio sp. strain THAF100, isolated from non-filtered water from the water column of tank 6 of a marine aquarium containing stony-coral fragments. Water maintained at 26 degree C.</title>
        <authorList>
            <person name="Ruckert C."/>
            <person name="Franco A."/>
            <person name="Kalinowski J."/>
            <person name="Glaeser S."/>
        </authorList>
    </citation>
    <scope>NUCLEOTIDE SEQUENCE [LARGE SCALE GENOMIC DNA]</scope>
    <source>
        <strain evidence="2 3">THAF100</strain>
    </source>
</reference>
<organism evidence="2 3">
    <name type="scientific">Vibrio aquimaris</name>
    <dbReference type="NCBI Taxonomy" id="2587862"/>
    <lineage>
        <taxon>Bacteria</taxon>
        <taxon>Pseudomonadati</taxon>
        <taxon>Pseudomonadota</taxon>
        <taxon>Gammaproteobacteria</taxon>
        <taxon>Vibrionales</taxon>
        <taxon>Vibrionaceae</taxon>
        <taxon>Vibrio</taxon>
    </lineage>
</organism>
<protein>
    <submittedName>
        <fullName evidence="2">Non-heme chloroperoxidase</fullName>
        <ecNumber evidence="2">1.11.1.10</ecNumber>
    </submittedName>
</protein>
<dbReference type="InterPro" id="IPR022742">
    <property type="entry name" value="Hydrolase_4"/>
</dbReference>
<gene>
    <name evidence="2" type="primary">cpo</name>
    <name evidence="2" type="ORF">FIV01_13890</name>
</gene>
<keyword evidence="2" id="KW-0560">Oxidoreductase</keyword>
<accession>A0A5P9CP96</accession>
<dbReference type="Pfam" id="PF12146">
    <property type="entry name" value="Hydrolase_4"/>
    <property type="match status" value="1"/>
</dbReference>
<dbReference type="InterPro" id="IPR029058">
    <property type="entry name" value="AB_hydrolase_fold"/>
</dbReference>
<dbReference type="KEGG" id="vaq:FIV01_13890"/>
<evidence type="ECO:0000313" key="3">
    <source>
        <dbReference type="Proteomes" id="UP000326936"/>
    </source>
</evidence>